<dbReference type="EMBL" id="CH981524">
    <property type="protein sequence ID" value="EDK41826.1"/>
    <property type="molecule type" value="Genomic_DNA"/>
</dbReference>
<keyword evidence="2" id="KW-0689">Ribosomal protein</keyword>
<evidence type="ECO:0000256" key="3">
    <source>
        <dbReference type="ARBA" id="ARBA00023274"/>
    </source>
</evidence>
<dbReference type="VEuPathDB" id="FungiDB:LELG_00004"/>
<protein>
    <submittedName>
        <fullName evidence="5">Uncharacterized protein</fullName>
    </submittedName>
</protein>
<dbReference type="KEGG" id="lel:PVL30_000010"/>
<comment type="similarity">
    <text evidence="1">Belongs to the bacterial ribosomal protein bS21 family.</text>
</comment>
<proteinExistence type="inferred from homology"/>
<evidence type="ECO:0000256" key="4">
    <source>
        <dbReference type="SAM" id="MobiDB-lite"/>
    </source>
</evidence>
<accession>A5DRL8</accession>
<dbReference type="FunCoup" id="A5DRL8">
    <property type="interactions" value="105"/>
</dbReference>
<evidence type="ECO:0000313" key="5">
    <source>
        <dbReference type="EMBL" id="EDK41826.1"/>
    </source>
</evidence>
<dbReference type="eggNOG" id="ENOG502SYGP">
    <property type="taxonomic scope" value="Eukaryota"/>
</dbReference>
<dbReference type="GO" id="GO:0070124">
    <property type="term" value="P:mitochondrial translational initiation"/>
    <property type="evidence" value="ECO:0007669"/>
    <property type="project" value="TreeGrafter"/>
</dbReference>
<dbReference type="GeneID" id="5235034"/>
<dbReference type="HOGENOM" id="CLU_119637_0_0_1"/>
<reference evidence="5 6" key="1">
    <citation type="journal article" date="2009" name="Nature">
        <title>Evolution of pathogenicity and sexual reproduction in eight Candida genomes.</title>
        <authorList>
            <person name="Butler G."/>
            <person name="Rasmussen M.D."/>
            <person name="Lin M.F."/>
            <person name="Santos M.A."/>
            <person name="Sakthikumar S."/>
            <person name="Munro C.A."/>
            <person name="Rheinbay E."/>
            <person name="Grabherr M."/>
            <person name="Forche A."/>
            <person name="Reedy J.L."/>
            <person name="Agrafioti I."/>
            <person name="Arnaud M.B."/>
            <person name="Bates S."/>
            <person name="Brown A.J."/>
            <person name="Brunke S."/>
            <person name="Costanzo M.C."/>
            <person name="Fitzpatrick D.A."/>
            <person name="de Groot P.W."/>
            <person name="Harris D."/>
            <person name="Hoyer L.L."/>
            <person name="Hube B."/>
            <person name="Klis F.M."/>
            <person name="Kodira C."/>
            <person name="Lennard N."/>
            <person name="Logue M.E."/>
            <person name="Martin R."/>
            <person name="Neiman A.M."/>
            <person name="Nikolaou E."/>
            <person name="Quail M.A."/>
            <person name="Quinn J."/>
            <person name="Santos M.C."/>
            <person name="Schmitzberger F.F."/>
            <person name="Sherlock G."/>
            <person name="Shah P."/>
            <person name="Silverstein K.A."/>
            <person name="Skrzypek M.S."/>
            <person name="Soll D."/>
            <person name="Staggs R."/>
            <person name="Stansfield I."/>
            <person name="Stumpf M.P."/>
            <person name="Sudbery P.E."/>
            <person name="Srikantha T."/>
            <person name="Zeng Q."/>
            <person name="Berman J."/>
            <person name="Berriman M."/>
            <person name="Heitman J."/>
            <person name="Gow N.A."/>
            <person name="Lorenz M.C."/>
            <person name="Birren B.W."/>
            <person name="Kellis M."/>
            <person name="Cuomo C.A."/>
        </authorList>
    </citation>
    <scope>NUCLEOTIDE SEQUENCE [LARGE SCALE GENOMIC DNA]</scope>
    <source>
        <strain evidence="6">ATCC 11503 / BCRC 21390 / CBS 2605 / JCM 1781 / NBRC 1676 / NRRL YB-4239</strain>
    </source>
</reference>
<sequence length="197" mass="22955">MLSRIFSRQILMPLRPCAQRPVASSLLMNRFNSTSNNNETFQNDSQRPASTQGTGNKNNLSKEQTLDSNDSIAKKEIDIDELLRSSIPDFAFEKANTDDILLDVEADPRLVAKRMRVNDHNAGRIVDLKFNNISQGLAMNRRLVKENKIRYLAKVQKRFIRPGKYKGQLRREWWRRHFKSGFRDMLSQVNDARRRGY</sequence>
<evidence type="ECO:0000256" key="2">
    <source>
        <dbReference type="ARBA" id="ARBA00022980"/>
    </source>
</evidence>
<dbReference type="OrthoDB" id="2501249at2759"/>
<dbReference type="InterPro" id="IPR052837">
    <property type="entry name" value="Mitoribosomal_bS21"/>
</dbReference>
<keyword evidence="3" id="KW-0687">Ribonucleoprotein</keyword>
<dbReference type="AlphaFoldDB" id="A5DRL8"/>
<dbReference type="PANTHER" id="PTHR41237">
    <property type="entry name" value="37S RIBOSOMAL PROTEIN MRP21, MITOCHONDRIAL"/>
    <property type="match status" value="1"/>
</dbReference>
<gene>
    <name evidence="5" type="ORF">LELG_00004</name>
</gene>
<dbReference type="GO" id="GO:0003735">
    <property type="term" value="F:structural constituent of ribosome"/>
    <property type="evidence" value="ECO:0007669"/>
    <property type="project" value="InterPro"/>
</dbReference>
<feature type="region of interest" description="Disordered" evidence="4">
    <location>
        <begin position="33"/>
        <end position="67"/>
    </location>
</feature>
<dbReference type="GO" id="GO:0005763">
    <property type="term" value="C:mitochondrial small ribosomal subunit"/>
    <property type="evidence" value="ECO:0007669"/>
    <property type="project" value="TreeGrafter"/>
</dbReference>
<evidence type="ECO:0000313" key="6">
    <source>
        <dbReference type="Proteomes" id="UP000001996"/>
    </source>
</evidence>
<dbReference type="Pfam" id="PF01165">
    <property type="entry name" value="Ribosomal_S21"/>
    <property type="match status" value="1"/>
</dbReference>
<dbReference type="OMA" id="REWWRRH"/>
<dbReference type="InParanoid" id="A5DRL8"/>
<dbReference type="InterPro" id="IPR001911">
    <property type="entry name" value="Ribosomal_bS21"/>
</dbReference>
<dbReference type="STRING" id="379508.A5DRL8"/>
<name>A5DRL8_LODEL</name>
<dbReference type="Proteomes" id="UP000001996">
    <property type="component" value="Unassembled WGS sequence"/>
</dbReference>
<keyword evidence="6" id="KW-1185">Reference proteome</keyword>
<organism evidence="5 6">
    <name type="scientific">Lodderomyces elongisporus (strain ATCC 11503 / CBS 2605 / JCM 1781 / NBRC 1676 / NRRL YB-4239)</name>
    <name type="common">Yeast</name>
    <name type="synonym">Saccharomyces elongisporus</name>
    <dbReference type="NCBI Taxonomy" id="379508"/>
    <lineage>
        <taxon>Eukaryota</taxon>
        <taxon>Fungi</taxon>
        <taxon>Dikarya</taxon>
        <taxon>Ascomycota</taxon>
        <taxon>Saccharomycotina</taxon>
        <taxon>Pichiomycetes</taxon>
        <taxon>Debaryomycetaceae</taxon>
        <taxon>Candida/Lodderomyces clade</taxon>
        <taxon>Lodderomyces</taxon>
    </lineage>
</organism>
<dbReference type="PANTHER" id="PTHR41237:SF1">
    <property type="entry name" value="SMALL RIBOSOMAL SUBUNIT PROTEIN BS21M"/>
    <property type="match status" value="1"/>
</dbReference>
<evidence type="ECO:0000256" key="1">
    <source>
        <dbReference type="ARBA" id="ARBA00006640"/>
    </source>
</evidence>